<dbReference type="Gene3D" id="3.20.80.10">
    <property type="entry name" value="Regulatory factor, effector binding domain"/>
    <property type="match status" value="1"/>
</dbReference>
<evidence type="ECO:0000313" key="2">
    <source>
        <dbReference type="EMBL" id="MBL0682218.1"/>
    </source>
</evidence>
<protein>
    <submittedName>
        <fullName evidence="2">GyrI-like domain-containing protein</fullName>
    </submittedName>
</protein>
<reference evidence="2" key="1">
    <citation type="submission" date="2021-01" db="EMBL/GenBank/DDBJ databases">
        <authorList>
            <person name="Zhong Y.L."/>
        </authorList>
    </citation>
    <scope>NUCLEOTIDE SEQUENCE</scope>
    <source>
        <strain evidence="2">KCTC 23302</strain>
    </source>
</reference>
<feature type="domain" description="AraC effector-binding" evidence="1">
    <location>
        <begin position="138"/>
        <end position="295"/>
    </location>
</feature>
<dbReference type="AlphaFoldDB" id="A0A936ZP97"/>
<dbReference type="InterPro" id="IPR010499">
    <property type="entry name" value="AraC_E-bd"/>
</dbReference>
<name>A0A936ZP97_9FLAO</name>
<evidence type="ECO:0000259" key="1">
    <source>
        <dbReference type="SMART" id="SM00871"/>
    </source>
</evidence>
<dbReference type="Pfam" id="PF06445">
    <property type="entry name" value="GyrI-like"/>
    <property type="match status" value="1"/>
</dbReference>
<dbReference type="Proteomes" id="UP000651057">
    <property type="component" value="Unassembled WGS sequence"/>
</dbReference>
<evidence type="ECO:0000313" key="3">
    <source>
        <dbReference type="Proteomes" id="UP000651057"/>
    </source>
</evidence>
<keyword evidence="3" id="KW-1185">Reference proteome</keyword>
<comment type="caution">
    <text evidence="2">The sequence shown here is derived from an EMBL/GenBank/DDBJ whole genome shotgun (WGS) entry which is preliminary data.</text>
</comment>
<dbReference type="SMART" id="SM00871">
    <property type="entry name" value="AraC_E_bind"/>
    <property type="match status" value="1"/>
</dbReference>
<dbReference type="EMBL" id="JAERQJ010000001">
    <property type="protein sequence ID" value="MBL0682218.1"/>
    <property type="molecule type" value="Genomic_DNA"/>
</dbReference>
<accession>A0A936ZP97</accession>
<dbReference type="RefSeq" id="WP_201916217.1">
    <property type="nucleotide sequence ID" value="NZ_BAABAX010000001.1"/>
</dbReference>
<organism evidence="2 3">
    <name type="scientific">Aquimarina mytili</name>
    <dbReference type="NCBI Taxonomy" id="874423"/>
    <lineage>
        <taxon>Bacteria</taxon>
        <taxon>Pseudomonadati</taxon>
        <taxon>Bacteroidota</taxon>
        <taxon>Flavobacteriia</taxon>
        <taxon>Flavobacteriales</taxon>
        <taxon>Flavobacteriaceae</taxon>
        <taxon>Aquimarina</taxon>
    </lineage>
</organism>
<dbReference type="InterPro" id="IPR011256">
    <property type="entry name" value="Reg_factor_effector_dom_sf"/>
</dbReference>
<dbReference type="InterPro" id="IPR029442">
    <property type="entry name" value="GyrI-like"/>
</dbReference>
<dbReference type="SUPFAM" id="SSF55136">
    <property type="entry name" value="Probable bacterial effector-binding domain"/>
    <property type="match status" value="1"/>
</dbReference>
<sequence length="297" mass="34726">MKKIALGILVLFIGLSTWYLFIKQYDYEITFRANLAPLGVYHQVKQVKLDTQIKNERIDQTGAYLKQETIIKNENAILDWQFKSISDTVTKIRVGIISKDHSIKNRIQVLTGSSILLNEVKHILISYRAKLRSYTDNFKVIVEGESTLPHRQVLYVSSTTQRSNKATEMMNHNGFLFPKLAEYGIIQDGYPFVRINEWNRITDKIKLDFGFPIVEQDSLPMDTRIIYDKIEAQKALKATYYGNYRNSDEAWFALIEYAKSKDILTENKPIEIFYNNPMHEANERRWKAEIFLPIKNQ</sequence>
<gene>
    <name evidence="2" type="ORF">JJQ60_01690</name>
</gene>
<proteinExistence type="predicted"/>